<proteinExistence type="predicted"/>
<accession>A0ACD0P6X1</accession>
<keyword evidence="2" id="KW-1185">Reference proteome</keyword>
<dbReference type="EMBL" id="KZ819711">
    <property type="protein sequence ID" value="PWN53742.1"/>
    <property type="molecule type" value="Genomic_DNA"/>
</dbReference>
<sequence length="160" mass="17165">MLDNQNQHSGVQQKSSRLASLSASASAEMEGRPIPDSSHLAYLGPLSSSNDEAPGLWEAPAFTRTSGSDQISYSSGNYHTSHGQTGGLCTQSNPPEASTFGGSPLLSQSQQEGTSNTDAGLSREERRKKQNRDAQRAMKERKEQRLQRPRASTISGQTGT</sequence>
<dbReference type="Proteomes" id="UP000245626">
    <property type="component" value="Unassembled WGS sequence"/>
</dbReference>
<evidence type="ECO:0000313" key="1">
    <source>
        <dbReference type="EMBL" id="PWN53742.1"/>
    </source>
</evidence>
<reference evidence="1 2" key="1">
    <citation type="journal article" date="2018" name="Mol. Biol. Evol.">
        <title>Broad Genomic Sampling Reveals a Smut Pathogenic Ancestry of the Fungal Clade Ustilaginomycotina.</title>
        <authorList>
            <person name="Kijpornyongpan T."/>
            <person name="Mondo S.J."/>
            <person name="Barry K."/>
            <person name="Sandor L."/>
            <person name="Lee J."/>
            <person name="Lipzen A."/>
            <person name="Pangilinan J."/>
            <person name="LaButti K."/>
            <person name="Hainaut M."/>
            <person name="Henrissat B."/>
            <person name="Grigoriev I.V."/>
            <person name="Spatafora J.W."/>
            <person name="Aime M.C."/>
        </authorList>
    </citation>
    <scope>NUCLEOTIDE SEQUENCE [LARGE SCALE GENOMIC DNA]</scope>
    <source>
        <strain evidence="1 2">SA 807</strain>
    </source>
</reference>
<gene>
    <name evidence="1" type="ORF">IE53DRAFT_112463</name>
</gene>
<name>A0ACD0P6X1_9BASI</name>
<evidence type="ECO:0000313" key="2">
    <source>
        <dbReference type="Proteomes" id="UP000245626"/>
    </source>
</evidence>
<protein>
    <submittedName>
        <fullName evidence="1">Uncharacterized protein</fullName>
    </submittedName>
</protein>
<organism evidence="1 2">
    <name type="scientific">Violaceomyces palustris</name>
    <dbReference type="NCBI Taxonomy" id="1673888"/>
    <lineage>
        <taxon>Eukaryota</taxon>
        <taxon>Fungi</taxon>
        <taxon>Dikarya</taxon>
        <taxon>Basidiomycota</taxon>
        <taxon>Ustilaginomycotina</taxon>
        <taxon>Ustilaginomycetes</taxon>
        <taxon>Violaceomycetales</taxon>
        <taxon>Violaceomycetaceae</taxon>
        <taxon>Violaceomyces</taxon>
    </lineage>
</organism>